<protein>
    <submittedName>
        <fullName evidence="2">Uncharacterized protein</fullName>
    </submittedName>
</protein>
<dbReference type="PANTHER" id="PTHR37048:SF2">
    <property type="entry name" value="QUESTIONABLE PROTEIN"/>
    <property type="match status" value="1"/>
</dbReference>
<gene>
    <name evidence="2" type="ORF">FB567DRAFT_600427</name>
</gene>
<organism evidence="2 3">
    <name type="scientific">Paraphoma chrysanthemicola</name>
    <dbReference type="NCBI Taxonomy" id="798071"/>
    <lineage>
        <taxon>Eukaryota</taxon>
        <taxon>Fungi</taxon>
        <taxon>Dikarya</taxon>
        <taxon>Ascomycota</taxon>
        <taxon>Pezizomycotina</taxon>
        <taxon>Dothideomycetes</taxon>
        <taxon>Pleosporomycetidae</taxon>
        <taxon>Pleosporales</taxon>
        <taxon>Pleosporineae</taxon>
        <taxon>Phaeosphaeriaceae</taxon>
        <taxon>Paraphoma</taxon>
    </lineage>
</organism>
<keyword evidence="3" id="KW-1185">Reference proteome</keyword>
<name>A0A8K0RHW8_9PLEO</name>
<proteinExistence type="predicted"/>
<accession>A0A8K0RHW8</accession>
<dbReference type="OrthoDB" id="3537171at2759"/>
<sequence>MSPRTLGHNLSFYERIQSPISLDRSATEGARTERVVEDRHVTQGAIFFLPAEKDLPRNAVRRAHGKGRIEDKIHDHPVVIISRPASESNIVHFHLITSLKGKSLSQVYDEAVPAQASRRTWYLPIAPTPDHPDATSKKTRKRFPTLMLANGATLKRNSWVNIRHVYRIDVSLLQPYNNPETPETDIYAFERQSMIRMLAKCNTLVDYEPEPQYACPGLERSASEPILAVENGSPGGRELVEDMALLALEPRSHHLNQRQEDFRLPDQLDDRIPGPPPKVPPDGRRSSNVMQYVHNTFDRPYSQVLGGVQSAVMFVSQKSPPVSVDILTRREPFDQFWRNLKGVTAVAIASI</sequence>
<comment type="caution">
    <text evidence="2">The sequence shown here is derived from an EMBL/GenBank/DDBJ whole genome shotgun (WGS) entry which is preliminary data.</text>
</comment>
<dbReference type="PANTHER" id="PTHR37048">
    <property type="entry name" value="QUESTIONABLE PROTEIN"/>
    <property type="match status" value="1"/>
</dbReference>
<evidence type="ECO:0000313" key="2">
    <source>
        <dbReference type="EMBL" id="KAH7094789.1"/>
    </source>
</evidence>
<dbReference type="EMBL" id="JAGMVJ010000001">
    <property type="protein sequence ID" value="KAH7094789.1"/>
    <property type="molecule type" value="Genomic_DNA"/>
</dbReference>
<feature type="compositionally biased region" description="Basic and acidic residues" evidence="1">
    <location>
        <begin position="257"/>
        <end position="272"/>
    </location>
</feature>
<evidence type="ECO:0000313" key="3">
    <source>
        <dbReference type="Proteomes" id="UP000813461"/>
    </source>
</evidence>
<evidence type="ECO:0000256" key="1">
    <source>
        <dbReference type="SAM" id="MobiDB-lite"/>
    </source>
</evidence>
<feature type="region of interest" description="Disordered" evidence="1">
    <location>
        <begin position="256"/>
        <end position="287"/>
    </location>
</feature>
<reference evidence="2" key="1">
    <citation type="journal article" date="2021" name="Nat. Commun.">
        <title>Genetic determinants of endophytism in the Arabidopsis root mycobiome.</title>
        <authorList>
            <person name="Mesny F."/>
            <person name="Miyauchi S."/>
            <person name="Thiergart T."/>
            <person name="Pickel B."/>
            <person name="Atanasova L."/>
            <person name="Karlsson M."/>
            <person name="Huettel B."/>
            <person name="Barry K.W."/>
            <person name="Haridas S."/>
            <person name="Chen C."/>
            <person name="Bauer D."/>
            <person name="Andreopoulos W."/>
            <person name="Pangilinan J."/>
            <person name="LaButti K."/>
            <person name="Riley R."/>
            <person name="Lipzen A."/>
            <person name="Clum A."/>
            <person name="Drula E."/>
            <person name="Henrissat B."/>
            <person name="Kohler A."/>
            <person name="Grigoriev I.V."/>
            <person name="Martin F.M."/>
            <person name="Hacquard S."/>
        </authorList>
    </citation>
    <scope>NUCLEOTIDE SEQUENCE</scope>
    <source>
        <strain evidence="2">MPI-SDFR-AT-0120</strain>
    </source>
</reference>
<dbReference type="AlphaFoldDB" id="A0A8K0RHW8"/>
<dbReference type="Proteomes" id="UP000813461">
    <property type="component" value="Unassembled WGS sequence"/>
</dbReference>